<dbReference type="InterPro" id="IPR052210">
    <property type="entry name" value="LysM1-like"/>
</dbReference>
<keyword evidence="1" id="KW-0147">Chitin-binding</keyword>
<feature type="domain" description="LysM" evidence="5">
    <location>
        <begin position="452"/>
        <end position="499"/>
    </location>
</feature>
<evidence type="ECO:0000259" key="5">
    <source>
        <dbReference type="PROSITE" id="PS51782"/>
    </source>
</evidence>
<evidence type="ECO:0000256" key="4">
    <source>
        <dbReference type="SAM" id="MobiDB-lite"/>
    </source>
</evidence>
<dbReference type="CDD" id="cd00118">
    <property type="entry name" value="LysM"/>
    <property type="match status" value="3"/>
</dbReference>
<gene>
    <name evidence="6" type="ORF">CCHR01_01266</name>
</gene>
<dbReference type="InterPro" id="IPR036779">
    <property type="entry name" value="LysM_dom_sf"/>
</dbReference>
<reference evidence="6" key="1">
    <citation type="submission" date="2023-01" db="EMBL/GenBank/DDBJ databases">
        <title>Colletotrichum chrysophilum M932 genome sequence.</title>
        <authorList>
            <person name="Baroncelli R."/>
        </authorList>
    </citation>
    <scope>NUCLEOTIDE SEQUENCE</scope>
    <source>
        <strain evidence="6">M932</strain>
    </source>
</reference>
<evidence type="ECO:0000256" key="3">
    <source>
        <dbReference type="ARBA" id="ARBA00044955"/>
    </source>
</evidence>
<keyword evidence="2" id="KW-0843">Virulence</keyword>
<evidence type="ECO:0000256" key="2">
    <source>
        <dbReference type="ARBA" id="ARBA00023026"/>
    </source>
</evidence>
<evidence type="ECO:0000313" key="7">
    <source>
        <dbReference type="Proteomes" id="UP001243330"/>
    </source>
</evidence>
<protein>
    <submittedName>
        <fullName evidence="6">LysM domain-containing protein</fullName>
    </submittedName>
</protein>
<keyword evidence="7" id="KW-1185">Reference proteome</keyword>
<name>A0AAD9EPP4_9PEZI</name>
<feature type="domain" description="LysM" evidence="5">
    <location>
        <begin position="822"/>
        <end position="869"/>
    </location>
</feature>
<organism evidence="6 7">
    <name type="scientific">Colletotrichum chrysophilum</name>
    <dbReference type="NCBI Taxonomy" id="1836956"/>
    <lineage>
        <taxon>Eukaryota</taxon>
        <taxon>Fungi</taxon>
        <taxon>Dikarya</taxon>
        <taxon>Ascomycota</taxon>
        <taxon>Pezizomycotina</taxon>
        <taxon>Sordariomycetes</taxon>
        <taxon>Hypocreomycetidae</taxon>
        <taxon>Glomerellales</taxon>
        <taxon>Glomerellaceae</taxon>
        <taxon>Colletotrichum</taxon>
        <taxon>Colletotrichum gloeosporioides species complex</taxon>
    </lineage>
</organism>
<comment type="similarity">
    <text evidence="3">Belongs to the secreted LysM effector family.</text>
</comment>
<dbReference type="Proteomes" id="UP001243330">
    <property type="component" value="Unassembled WGS sequence"/>
</dbReference>
<proteinExistence type="inferred from homology"/>
<sequence>MRKRSAGDEGMWADMSCSELDWNGLVMAEGIMVRFLGHLTSLFMAASPDPRNFSSRTLAPSGSHARYTAHLYVLLTLCCLRRSFSPFSTMDLSLRSWALPLAIHLLALMNFVDAQQFTDVKLGYAHYPGLSESCYQALNTTVQSCPGFLATHAAAVPRLESQMLEALCTPTCQSSLAAARRTIASDCGAETDVVEFDRVVYPATYMVDRMIHAYDLSCAQDGNTGVYCDEVYLDNLANGTAAGPCSGCSLGTAKVLLNSPFGFDAEFAADFKSRTASCGAAGYDFTTPAAYAVTTKPAPTSTDGPACASPYTVQPGDTCDSIATARKVSTNAVIRAGITGPGCRNLVPGTQLCLPEACTQYRVKWDDSCEDILEAVPGLQAQHLLTWNPNISPLCTNLDDIVGHLICVSPPGRTLADATAVPSGPPTTTQPPATAVPRPSNAKAESNERCAAWYEIRTGDYCQMISIKNSVELRDFFFLNPSVDDPGCGNLWLNTSYCVQPVGDINTYPSYPYSTSPPYTLTPPDYVTTTQPAIETVAPSETPVVEHPLASGSRDEAGGCREFVEHVEVPLQKDQSQQPDVPQLTKNINACDYVVAAQRITMEDFIEWNPSLRNVDPCVLQPNLRYCGAYGNTTAPDTSDGSCLDVETPEPGTVEGCACFTKISGFNAGKFLCADIAEDRNITVSDLVRWNTWIGEESDCDAGLYADLAEDAERGVCVRDTAGSGTPPTDPVEPPGPTQPGIVEGCRKYYVAASGDGCWAIADANGIDLADFYEWNPALNGDCSGLWPTYAYCVQGPASPGGSEPVEPPGPTQEGITPSCKKYHLVQSGEGCWGIQQEYGIPDYATFVEWNPALGSDCQNLWPDYAVCVGV</sequence>
<dbReference type="Pfam" id="PF01476">
    <property type="entry name" value="LysM"/>
    <property type="match status" value="2"/>
</dbReference>
<feature type="compositionally biased region" description="Low complexity" evidence="4">
    <location>
        <begin position="430"/>
        <end position="439"/>
    </location>
</feature>
<dbReference type="AlphaFoldDB" id="A0AAD9EPP4"/>
<evidence type="ECO:0000256" key="1">
    <source>
        <dbReference type="ARBA" id="ARBA00022669"/>
    </source>
</evidence>
<dbReference type="SUPFAM" id="SSF54106">
    <property type="entry name" value="LysM domain"/>
    <property type="match status" value="3"/>
</dbReference>
<dbReference type="SMART" id="SM00257">
    <property type="entry name" value="LysM"/>
    <property type="match status" value="3"/>
</dbReference>
<feature type="region of interest" description="Disordered" evidence="4">
    <location>
        <begin position="420"/>
        <end position="441"/>
    </location>
</feature>
<dbReference type="PANTHER" id="PTHR34997">
    <property type="entry name" value="AM15"/>
    <property type="match status" value="1"/>
</dbReference>
<dbReference type="GO" id="GO:0008061">
    <property type="term" value="F:chitin binding"/>
    <property type="evidence" value="ECO:0007669"/>
    <property type="project" value="UniProtKB-KW"/>
</dbReference>
<accession>A0AAD9EPP4</accession>
<evidence type="ECO:0000313" key="6">
    <source>
        <dbReference type="EMBL" id="KAK1856053.1"/>
    </source>
</evidence>
<dbReference type="PROSITE" id="PS51782">
    <property type="entry name" value="LYSM"/>
    <property type="match status" value="4"/>
</dbReference>
<feature type="domain" description="LysM" evidence="5">
    <location>
        <begin position="309"/>
        <end position="354"/>
    </location>
</feature>
<dbReference type="PANTHER" id="PTHR34997:SF1">
    <property type="entry name" value="PEPTIDOGLYCAN-BINDING LYSIN DOMAIN"/>
    <property type="match status" value="1"/>
</dbReference>
<comment type="caution">
    <text evidence="6">The sequence shown here is derived from an EMBL/GenBank/DDBJ whole genome shotgun (WGS) entry which is preliminary data.</text>
</comment>
<dbReference type="Gene3D" id="3.10.350.10">
    <property type="entry name" value="LysM domain"/>
    <property type="match status" value="5"/>
</dbReference>
<dbReference type="InterPro" id="IPR018392">
    <property type="entry name" value="LysM"/>
</dbReference>
<feature type="domain" description="LysM" evidence="5">
    <location>
        <begin position="748"/>
        <end position="794"/>
    </location>
</feature>
<dbReference type="EMBL" id="JAQOWY010000013">
    <property type="protein sequence ID" value="KAK1856053.1"/>
    <property type="molecule type" value="Genomic_DNA"/>
</dbReference>